<reference evidence="1" key="2">
    <citation type="submission" date="2025-08" db="UniProtKB">
        <authorList>
            <consortium name="Ensembl"/>
        </authorList>
    </citation>
    <scope>IDENTIFICATION</scope>
</reference>
<dbReference type="Ensembl" id="ENSOART00020041293.2">
    <property type="protein sequence ID" value="ENSOARP00020034286.2"/>
    <property type="gene ID" value="ENSOARG00020033498.1"/>
</dbReference>
<evidence type="ECO:0000313" key="1">
    <source>
        <dbReference type="Ensembl" id="ENSOARP00020034286.2"/>
    </source>
</evidence>
<organism evidence="1">
    <name type="scientific">Ovis aries</name>
    <name type="common">Sheep</name>
    <dbReference type="NCBI Taxonomy" id="9940"/>
    <lineage>
        <taxon>Eukaryota</taxon>
        <taxon>Metazoa</taxon>
        <taxon>Chordata</taxon>
        <taxon>Craniata</taxon>
        <taxon>Vertebrata</taxon>
        <taxon>Euteleostomi</taxon>
        <taxon>Mammalia</taxon>
        <taxon>Eutheria</taxon>
        <taxon>Laurasiatheria</taxon>
        <taxon>Artiodactyla</taxon>
        <taxon>Ruminantia</taxon>
        <taxon>Pecora</taxon>
        <taxon>Bovidae</taxon>
        <taxon>Caprinae</taxon>
        <taxon>Ovis</taxon>
    </lineage>
</organism>
<gene>
    <name evidence="1" type="primary">LOC114110794</name>
</gene>
<proteinExistence type="predicted"/>
<reference evidence="1" key="1">
    <citation type="submission" date="2020-11" db="EMBL/GenBank/DDBJ databases">
        <authorList>
            <person name="Davenport K.M."/>
            <person name="Bickhart D.M."/>
            <person name="Smith T.P.L."/>
            <person name="Murdoch B.M."/>
            <person name="Rosen B.D."/>
        </authorList>
    </citation>
    <scope>NUCLEOTIDE SEQUENCE [LARGE SCALE GENOMIC DNA]</scope>
    <source>
        <strain evidence="1">OAR_USU_Benz2616</strain>
    </source>
</reference>
<reference evidence="1" key="3">
    <citation type="submission" date="2025-09" db="UniProtKB">
        <authorList>
            <consortium name="Ensembl"/>
        </authorList>
    </citation>
    <scope>IDENTIFICATION</scope>
</reference>
<protein>
    <submittedName>
        <fullName evidence="1">Uncharacterized protein</fullName>
    </submittedName>
</protein>
<accession>A0AC11CR37</accession>
<name>A0AC11CR37_SHEEP</name>
<sequence length="336" mass="34713">MLLLPLSALLLLTQPWRSLGAEMMTYSQKTLANGCTLVMCSPPEGGLPGRDGRDGREGPRGEKGDPGSPGPAGRAGMPGPAGPTGPKGDNGSAGEPGPKGDAGPPGGVGAPGMQGSPGPTGLKGERGAPGQPGAPGPTGLAGPAGAVGPQGPSGARGPPGLKGDRGTPGEKGAKGETSVPEAATLRQRMTNLERVVQRLRNTVSQYRKVVLFPDGLAVGEKIFKTSGAVKSYSDARQVCREAEGQLPSPRSAAENEAVTQLVRARNKHAYLSMNDISREGRFTYPTGQSLVYSNWAPGEPNNRAKDKGPENCLEIYSNGNWNDIECTEERLVICEF</sequence>